<dbReference type="EMBL" id="JAGKQQ010000001">
    <property type="protein sequence ID" value="MBP3959165.1"/>
    <property type="molecule type" value="Genomic_DNA"/>
</dbReference>
<keyword evidence="4" id="KW-0067">ATP-binding</keyword>
<dbReference type="SUPFAM" id="SSF56112">
    <property type="entry name" value="Protein kinase-like (PK-like)"/>
    <property type="match status" value="1"/>
</dbReference>
<feature type="transmembrane region" description="Helical" evidence="5">
    <location>
        <begin position="423"/>
        <end position="445"/>
    </location>
</feature>
<protein>
    <submittedName>
        <fullName evidence="7">Serine/threonine protein kinase</fullName>
    </submittedName>
</protein>
<keyword evidence="7" id="KW-0413">Isomerase</keyword>
<dbReference type="RefSeq" id="WP_210659720.1">
    <property type="nucleotide sequence ID" value="NZ_JAGKQQ010000001.1"/>
</dbReference>
<name>A0ABS5C133_9BACT</name>
<keyword evidence="3 7" id="KW-0418">Kinase</keyword>
<sequence>MQTTHTLTDRDALLEAASAAGLLSPNQLQKAADRTAAGPARAAARVLVAAGLLTQFQVDRLLAGRTDGFRIGQYVVLDQVGRGSKSCVYKAKHQTMHRSVAIKVFAADLTRTTEERQAFQDAVHAAGKLSHPNIVTAFDANELHDRFYLVLELVDGPGLDALVRQHGPLPVGEACEIVRQIAHGLNHAHDHAMVHGALEPSGILVTRAAPMARPTVKIANFGVPRFEAGLPDFTAPEQLRKPSAADARADLYSLGCVFYFLLTGHAPFTSGTPEETVRRQLLEDASRIERLRPDVPPDVGAIVHRLLMKLPGERFASAADLLAHLDAAHVPTACPVGYVSFDMPVAAPYPYDSGYLTGHYVQPDGSGAYPMSHSGFGLPVVPSPWEQITDDAVCEVTAVDLGATPAPPKVLRPPSGRRGPGPLWTSAALLVGAVLLSMMGIGAVVRLMAK</sequence>
<keyword evidence="2" id="KW-0547">Nucleotide-binding</keyword>
<dbReference type="Gene3D" id="1.10.510.10">
    <property type="entry name" value="Transferase(Phosphotransferase) domain 1"/>
    <property type="match status" value="1"/>
</dbReference>
<evidence type="ECO:0000313" key="7">
    <source>
        <dbReference type="EMBL" id="MBP3959165.1"/>
    </source>
</evidence>
<dbReference type="InterPro" id="IPR000719">
    <property type="entry name" value="Prot_kinase_dom"/>
</dbReference>
<reference evidence="7 8" key="1">
    <citation type="submission" date="2021-04" db="EMBL/GenBank/DDBJ databases">
        <authorList>
            <person name="Ivanova A."/>
        </authorList>
    </citation>
    <scope>NUCLEOTIDE SEQUENCE [LARGE SCALE GENOMIC DNA]</scope>
    <source>
        <strain evidence="7 8">G18</strain>
    </source>
</reference>
<keyword evidence="5" id="KW-0812">Transmembrane</keyword>
<evidence type="ECO:0000256" key="2">
    <source>
        <dbReference type="ARBA" id="ARBA00022741"/>
    </source>
</evidence>
<keyword evidence="5" id="KW-0472">Membrane</keyword>
<dbReference type="InterPro" id="IPR011009">
    <property type="entry name" value="Kinase-like_dom_sf"/>
</dbReference>
<evidence type="ECO:0000259" key="6">
    <source>
        <dbReference type="PROSITE" id="PS50011"/>
    </source>
</evidence>
<dbReference type="GO" id="GO:0004674">
    <property type="term" value="F:protein serine/threonine kinase activity"/>
    <property type="evidence" value="ECO:0007669"/>
    <property type="project" value="UniProtKB-KW"/>
</dbReference>
<dbReference type="GO" id="GO:0016853">
    <property type="term" value="F:isomerase activity"/>
    <property type="evidence" value="ECO:0007669"/>
    <property type="project" value="UniProtKB-KW"/>
</dbReference>
<feature type="domain" description="Protein kinase" evidence="6">
    <location>
        <begin position="74"/>
        <end position="327"/>
    </location>
</feature>
<keyword evidence="1" id="KW-0808">Transferase</keyword>
<evidence type="ECO:0000313" key="8">
    <source>
        <dbReference type="Proteomes" id="UP000676565"/>
    </source>
</evidence>
<dbReference type="PROSITE" id="PS50011">
    <property type="entry name" value="PROTEIN_KINASE_DOM"/>
    <property type="match status" value="1"/>
</dbReference>
<dbReference type="Gene3D" id="3.30.200.20">
    <property type="entry name" value="Phosphorylase Kinase, domain 1"/>
    <property type="match status" value="1"/>
</dbReference>
<keyword evidence="5" id="KW-1133">Transmembrane helix</keyword>
<organism evidence="7 8">
    <name type="scientific">Gemmata palustris</name>
    <dbReference type="NCBI Taxonomy" id="2822762"/>
    <lineage>
        <taxon>Bacteria</taxon>
        <taxon>Pseudomonadati</taxon>
        <taxon>Planctomycetota</taxon>
        <taxon>Planctomycetia</taxon>
        <taxon>Gemmatales</taxon>
        <taxon>Gemmataceae</taxon>
        <taxon>Gemmata</taxon>
    </lineage>
</organism>
<evidence type="ECO:0000256" key="3">
    <source>
        <dbReference type="ARBA" id="ARBA00022777"/>
    </source>
</evidence>
<dbReference type="CDD" id="cd14014">
    <property type="entry name" value="STKc_PknB_like"/>
    <property type="match status" value="1"/>
</dbReference>
<keyword evidence="8" id="KW-1185">Reference proteome</keyword>
<dbReference type="PANTHER" id="PTHR43289">
    <property type="entry name" value="MITOGEN-ACTIVATED PROTEIN KINASE KINASE KINASE 20-RELATED"/>
    <property type="match status" value="1"/>
</dbReference>
<proteinExistence type="predicted"/>
<evidence type="ECO:0000256" key="4">
    <source>
        <dbReference type="ARBA" id="ARBA00022840"/>
    </source>
</evidence>
<dbReference type="PANTHER" id="PTHR43289:SF6">
    <property type="entry name" value="SERINE_THREONINE-PROTEIN KINASE NEKL-3"/>
    <property type="match status" value="1"/>
</dbReference>
<evidence type="ECO:0000256" key="5">
    <source>
        <dbReference type="SAM" id="Phobius"/>
    </source>
</evidence>
<gene>
    <name evidence="7" type="ORF">J8F10_28305</name>
</gene>
<evidence type="ECO:0000256" key="1">
    <source>
        <dbReference type="ARBA" id="ARBA00022679"/>
    </source>
</evidence>
<dbReference type="Pfam" id="PF00069">
    <property type="entry name" value="Pkinase"/>
    <property type="match status" value="1"/>
</dbReference>
<keyword evidence="7" id="KW-0723">Serine/threonine-protein kinase</keyword>
<accession>A0ABS5C133</accession>
<dbReference type="Proteomes" id="UP000676565">
    <property type="component" value="Unassembled WGS sequence"/>
</dbReference>
<comment type="caution">
    <text evidence="7">The sequence shown here is derived from an EMBL/GenBank/DDBJ whole genome shotgun (WGS) entry which is preliminary data.</text>
</comment>